<accession>A0A915KBY6</accession>
<evidence type="ECO:0000313" key="2">
    <source>
        <dbReference type="WBParaSite" id="nRc.2.0.1.t35424-RA"/>
    </source>
</evidence>
<dbReference type="AlphaFoldDB" id="A0A915KBY6"/>
<reference evidence="2" key="1">
    <citation type="submission" date="2022-11" db="UniProtKB">
        <authorList>
            <consortium name="WormBaseParasite"/>
        </authorList>
    </citation>
    <scope>IDENTIFICATION</scope>
</reference>
<name>A0A915KBY6_ROMCU</name>
<keyword evidence="1" id="KW-1185">Reference proteome</keyword>
<dbReference type="Proteomes" id="UP000887565">
    <property type="component" value="Unplaced"/>
</dbReference>
<dbReference type="WBParaSite" id="nRc.2.0.1.t35424-RA">
    <property type="protein sequence ID" value="nRc.2.0.1.t35424-RA"/>
    <property type="gene ID" value="nRc.2.0.1.g35424"/>
</dbReference>
<protein>
    <submittedName>
        <fullName evidence="2">Uncharacterized protein</fullName>
    </submittedName>
</protein>
<proteinExistence type="predicted"/>
<organism evidence="1 2">
    <name type="scientific">Romanomermis culicivorax</name>
    <name type="common">Nematode worm</name>
    <dbReference type="NCBI Taxonomy" id="13658"/>
    <lineage>
        <taxon>Eukaryota</taxon>
        <taxon>Metazoa</taxon>
        <taxon>Ecdysozoa</taxon>
        <taxon>Nematoda</taxon>
        <taxon>Enoplea</taxon>
        <taxon>Dorylaimia</taxon>
        <taxon>Mermithida</taxon>
        <taxon>Mermithoidea</taxon>
        <taxon>Mermithidae</taxon>
        <taxon>Romanomermis</taxon>
    </lineage>
</organism>
<evidence type="ECO:0000313" key="1">
    <source>
        <dbReference type="Proteomes" id="UP000887565"/>
    </source>
</evidence>
<sequence length="79" mass="8646">MPPFSPPMLGKSDMFDMSGTIWGPDADQGVLPAISMSTFNAEPFMRAGSERCGSRFDGNREIEKACQGRTIIKDESIVM</sequence>